<dbReference type="AlphaFoldDB" id="A0A835G4B5"/>
<gene>
    <name evidence="1" type="ORF">HW555_012004</name>
</gene>
<evidence type="ECO:0000313" key="2">
    <source>
        <dbReference type="Proteomes" id="UP000648187"/>
    </source>
</evidence>
<protein>
    <submittedName>
        <fullName evidence="1">Uncharacterized protein</fullName>
    </submittedName>
</protein>
<dbReference type="Proteomes" id="UP000648187">
    <property type="component" value="Unassembled WGS sequence"/>
</dbReference>
<dbReference type="EMBL" id="JACKWZ010000395">
    <property type="protein sequence ID" value="KAF9408254.1"/>
    <property type="molecule type" value="Genomic_DNA"/>
</dbReference>
<comment type="caution">
    <text evidence="1">The sequence shown here is derived from an EMBL/GenBank/DDBJ whole genome shotgun (WGS) entry which is preliminary data.</text>
</comment>
<proteinExistence type="predicted"/>
<keyword evidence="2" id="KW-1185">Reference proteome</keyword>
<accession>A0A835G4B5</accession>
<reference evidence="1" key="1">
    <citation type="submission" date="2020-08" db="EMBL/GenBank/DDBJ databases">
        <title>Spodoptera exigua strain:BAW_Kor-Di-RS1 Genome sequencing and assembly.</title>
        <authorList>
            <person name="Kim J."/>
            <person name="Nam H.Y."/>
            <person name="Kwon M."/>
            <person name="Choi J.H."/>
            <person name="Cho S.R."/>
            <person name="Kim G.-H."/>
        </authorList>
    </citation>
    <scope>NUCLEOTIDE SEQUENCE</scope>
    <source>
        <strain evidence="1">BAW_Kor-Di-RS1</strain>
        <tissue evidence="1">Whole-body</tissue>
    </source>
</reference>
<name>A0A835G4B5_SPOEX</name>
<sequence length="89" mass="9667">MTLFILRGATIEIVHMSELRSSFTFSPGLKAGMPRYGQVAQRNASPSSLSSMRSSSLPPVQASSTVSSIFHTAGFPFSFKEALEPTWKV</sequence>
<evidence type="ECO:0000313" key="1">
    <source>
        <dbReference type="EMBL" id="KAF9408254.1"/>
    </source>
</evidence>
<organism evidence="1 2">
    <name type="scientific">Spodoptera exigua</name>
    <name type="common">Beet armyworm</name>
    <name type="synonym">Noctua fulgens</name>
    <dbReference type="NCBI Taxonomy" id="7107"/>
    <lineage>
        <taxon>Eukaryota</taxon>
        <taxon>Metazoa</taxon>
        <taxon>Ecdysozoa</taxon>
        <taxon>Arthropoda</taxon>
        <taxon>Hexapoda</taxon>
        <taxon>Insecta</taxon>
        <taxon>Pterygota</taxon>
        <taxon>Neoptera</taxon>
        <taxon>Endopterygota</taxon>
        <taxon>Lepidoptera</taxon>
        <taxon>Glossata</taxon>
        <taxon>Ditrysia</taxon>
        <taxon>Noctuoidea</taxon>
        <taxon>Noctuidae</taxon>
        <taxon>Amphipyrinae</taxon>
        <taxon>Spodoptera</taxon>
    </lineage>
</organism>